<evidence type="ECO:0000259" key="1">
    <source>
        <dbReference type="PROSITE" id="PS51750"/>
    </source>
</evidence>
<sequence>MPLLLTIALRLAACFAVSYLAYREVGPTTMMLTLPLWGAALARPIIEGVPALLRWAGHLHLQAWEGRYYEFDGRQVRVVTLGDTLWFAEPDVVAILGWAPEAVRRKLGRNEYGPLGEGRLMGFPEQALGRLLDGDASPQALRFRLWMAREVIFPHRERLRRGPP</sequence>
<accession>A0A6C2D1E1</accession>
<dbReference type="OrthoDB" id="8890680at2"/>
<evidence type="ECO:0000313" key="3">
    <source>
        <dbReference type="Proteomes" id="UP000389128"/>
    </source>
</evidence>
<dbReference type="PROSITE" id="PS51750">
    <property type="entry name" value="BRO_N"/>
    <property type="match status" value="1"/>
</dbReference>
<proteinExistence type="predicted"/>
<evidence type="ECO:0000313" key="2">
    <source>
        <dbReference type="EMBL" id="TYC60187.1"/>
    </source>
</evidence>
<dbReference type="EMBL" id="SDKK01000005">
    <property type="protein sequence ID" value="TYC60187.1"/>
    <property type="molecule type" value="Genomic_DNA"/>
</dbReference>
<dbReference type="InterPro" id="IPR003497">
    <property type="entry name" value="BRO_N_domain"/>
</dbReference>
<protein>
    <recommendedName>
        <fullName evidence="1">Bro-N domain-containing protein</fullName>
    </recommendedName>
</protein>
<keyword evidence="3" id="KW-1185">Reference proteome</keyword>
<dbReference type="Proteomes" id="UP000389128">
    <property type="component" value="Unassembled WGS sequence"/>
</dbReference>
<name>A0A6C2D1E1_9RHOO</name>
<organism evidence="2 3">
    <name type="scientific">Zoogloea oleivorans</name>
    <dbReference type="NCBI Taxonomy" id="1552750"/>
    <lineage>
        <taxon>Bacteria</taxon>
        <taxon>Pseudomonadati</taxon>
        <taxon>Pseudomonadota</taxon>
        <taxon>Betaproteobacteria</taxon>
        <taxon>Rhodocyclales</taxon>
        <taxon>Zoogloeaceae</taxon>
        <taxon>Zoogloea</taxon>
    </lineage>
</organism>
<comment type="caution">
    <text evidence="2">The sequence shown here is derived from an EMBL/GenBank/DDBJ whole genome shotgun (WGS) entry which is preliminary data.</text>
</comment>
<reference evidence="2 3" key="1">
    <citation type="submission" date="2019-01" db="EMBL/GenBank/DDBJ databases">
        <title>Zoogloea oleivorans genome sequencing and assembly.</title>
        <authorList>
            <person name="Tancsics A."/>
            <person name="Farkas M."/>
            <person name="Kriszt B."/>
            <person name="Maroti G."/>
            <person name="Horvath B."/>
        </authorList>
    </citation>
    <scope>NUCLEOTIDE SEQUENCE [LARGE SCALE GENOMIC DNA]</scope>
    <source>
        <strain evidence="2 3">Buc</strain>
    </source>
</reference>
<dbReference type="RefSeq" id="WP_148578277.1">
    <property type="nucleotide sequence ID" value="NZ_SDKK01000005.1"/>
</dbReference>
<gene>
    <name evidence="2" type="ORF">ETQ85_06690</name>
</gene>
<feature type="domain" description="Bro-N" evidence="1">
    <location>
        <begin position="58"/>
        <end position="160"/>
    </location>
</feature>
<dbReference type="AlphaFoldDB" id="A0A6C2D1E1"/>